<evidence type="ECO:0000259" key="5">
    <source>
        <dbReference type="Pfam" id="PF00732"/>
    </source>
</evidence>
<keyword evidence="4" id="KW-0274">FAD</keyword>
<dbReference type="OrthoDB" id="269227at2759"/>
<dbReference type="AlphaFoldDB" id="A0A9P7UMT5"/>
<evidence type="ECO:0000256" key="1">
    <source>
        <dbReference type="ARBA" id="ARBA00001974"/>
    </source>
</evidence>
<dbReference type="GO" id="GO:0050660">
    <property type="term" value="F:flavin adenine dinucleotide binding"/>
    <property type="evidence" value="ECO:0007669"/>
    <property type="project" value="InterPro"/>
</dbReference>
<name>A0A9P7UMT5_9AGAR</name>
<gene>
    <name evidence="6" type="ORF">E1B28_013240</name>
</gene>
<dbReference type="InterPro" id="IPR036188">
    <property type="entry name" value="FAD/NAD-bd_sf"/>
</dbReference>
<comment type="similarity">
    <text evidence="2">Belongs to the GMC oxidoreductase family.</text>
</comment>
<comment type="cofactor">
    <cofactor evidence="1">
        <name>FAD</name>
        <dbReference type="ChEBI" id="CHEBI:57692"/>
    </cofactor>
</comment>
<dbReference type="EMBL" id="CM032189">
    <property type="protein sequence ID" value="KAG7087260.1"/>
    <property type="molecule type" value="Genomic_DNA"/>
</dbReference>
<dbReference type="PANTHER" id="PTHR11552:SF147">
    <property type="entry name" value="CHOLINE DEHYDROGENASE, MITOCHONDRIAL"/>
    <property type="match status" value="1"/>
</dbReference>
<evidence type="ECO:0000256" key="2">
    <source>
        <dbReference type="ARBA" id="ARBA00010790"/>
    </source>
</evidence>
<dbReference type="InterPro" id="IPR000172">
    <property type="entry name" value="GMC_OxRdtase_N"/>
</dbReference>
<evidence type="ECO:0000313" key="6">
    <source>
        <dbReference type="EMBL" id="KAG7087260.1"/>
    </source>
</evidence>
<dbReference type="Pfam" id="PF00732">
    <property type="entry name" value="GMC_oxred_N"/>
    <property type="match status" value="1"/>
</dbReference>
<feature type="domain" description="Glucose-methanol-choline oxidoreductase N-terminal" evidence="5">
    <location>
        <begin position="69"/>
        <end position="154"/>
    </location>
</feature>
<evidence type="ECO:0000256" key="4">
    <source>
        <dbReference type="ARBA" id="ARBA00022827"/>
    </source>
</evidence>
<dbReference type="InterPro" id="IPR012132">
    <property type="entry name" value="GMC_OxRdtase"/>
</dbReference>
<dbReference type="SUPFAM" id="SSF51905">
    <property type="entry name" value="FAD/NAD(P)-binding domain"/>
    <property type="match status" value="1"/>
</dbReference>
<dbReference type="GO" id="GO:0016614">
    <property type="term" value="F:oxidoreductase activity, acting on CH-OH group of donors"/>
    <property type="evidence" value="ECO:0007669"/>
    <property type="project" value="InterPro"/>
</dbReference>
<proteinExistence type="inferred from homology"/>
<dbReference type="RefSeq" id="XP_043003731.1">
    <property type="nucleotide sequence ID" value="XM_043158386.1"/>
</dbReference>
<dbReference type="PANTHER" id="PTHR11552">
    <property type="entry name" value="GLUCOSE-METHANOL-CHOLINE GMC OXIDOREDUCTASE"/>
    <property type="match status" value="1"/>
</dbReference>
<keyword evidence="3" id="KW-0285">Flavoprotein</keyword>
<sequence length="234" mass="26274">MLFWTFFKFMVDICRNSTILSLEEVPLLVVEAGVKHTNDIKLQVPLWYPRSFNIVKDWNYTSVPQPGLHNRSVGFPRGHVLGGSNCLSGMASTRGPAENYDRIAKVTEDDRWAWRNMLPFVYKNEKLVPPTDHHNTTNPVISSVHGQSGIMGYSVPSYPSPLAVLVIQTTQEPKDEFSYTRDMNAGDEYELGFGHPLQCWVGPVKTRLLHISTLSSSSNTILMSCLGRESSSKV</sequence>
<dbReference type="KEGG" id="more:E1B28_013240"/>
<evidence type="ECO:0000313" key="7">
    <source>
        <dbReference type="Proteomes" id="UP001049176"/>
    </source>
</evidence>
<dbReference type="Proteomes" id="UP001049176">
    <property type="component" value="Chromosome 9"/>
</dbReference>
<dbReference type="GeneID" id="66082315"/>
<dbReference type="Gene3D" id="3.50.50.60">
    <property type="entry name" value="FAD/NAD(P)-binding domain"/>
    <property type="match status" value="1"/>
</dbReference>
<evidence type="ECO:0000256" key="3">
    <source>
        <dbReference type="ARBA" id="ARBA00022630"/>
    </source>
</evidence>
<organism evidence="6 7">
    <name type="scientific">Marasmius oreades</name>
    <name type="common">fairy-ring Marasmius</name>
    <dbReference type="NCBI Taxonomy" id="181124"/>
    <lineage>
        <taxon>Eukaryota</taxon>
        <taxon>Fungi</taxon>
        <taxon>Dikarya</taxon>
        <taxon>Basidiomycota</taxon>
        <taxon>Agaricomycotina</taxon>
        <taxon>Agaricomycetes</taxon>
        <taxon>Agaricomycetidae</taxon>
        <taxon>Agaricales</taxon>
        <taxon>Marasmiineae</taxon>
        <taxon>Marasmiaceae</taxon>
        <taxon>Marasmius</taxon>
    </lineage>
</organism>
<keyword evidence="7" id="KW-1185">Reference proteome</keyword>
<dbReference type="Gene3D" id="3.30.560.10">
    <property type="entry name" value="Glucose Oxidase, domain 3"/>
    <property type="match status" value="1"/>
</dbReference>
<reference evidence="6" key="1">
    <citation type="journal article" date="2021" name="Genome Biol. Evol.">
        <title>The assembled and annotated genome of the fairy-ring fungus Marasmius oreades.</title>
        <authorList>
            <person name="Hiltunen M."/>
            <person name="Ament-Velasquez S.L."/>
            <person name="Johannesson H."/>
        </authorList>
    </citation>
    <scope>NUCLEOTIDE SEQUENCE</scope>
    <source>
        <strain evidence="6">03SP1</strain>
    </source>
</reference>
<accession>A0A9P7UMT5</accession>
<protein>
    <recommendedName>
        <fullName evidence="5">Glucose-methanol-choline oxidoreductase N-terminal domain-containing protein</fullName>
    </recommendedName>
</protein>
<comment type="caution">
    <text evidence="6">The sequence shown here is derived from an EMBL/GenBank/DDBJ whole genome shotgun (WGS) entry which is preliminary data.</text>
</comment>